<reference evidence="3" key="1">
    <citation type="journal article" date="2015" name="Nature">
        <title>Complex archaea that bridge the gap between prokaryotes and eukaryotes.</title>
        <authorList>
            <person name="Spang A."/>
            <person name="Saw J.H."/>
            <person name="Jorgensen S.L."/>
            <person name="Zaremba-Niedzwiedzka K."/>
            <person name="Martijn J."/>
            <person name="Lind A.E."/>
            <person name="van Eijk R."/>
            <person name="Schleper C."/>
            <person name="Guy L."/>
            <person name="Ettema T.J."/>
        </authorList>
    </citation>
    <scope>NUCLEOTIDE SEQUENCE</scope>
</reference>
<dbReference type="Gene3D" id="3.40.50.300">
    <property type="entry name" value="P-loop containing nucleotide triphosphate hydrolases"/>
    <property type="match status" value="1"/>
</dbReference>
<organism evidence="3">
    <name type="scientific">marine sediment metagenome</name>
    <dbReference type="NCBI Taxonomy" id="412755"/>
    <lineage>
        <taxon>unclassified sequences</taxon>
        <taxon>metagenomes</taxon>
        <taxon>ecological metagenomes</taxon>
    </lineage>
</organism>
<dbReference type="EMBL" id="LAZR01061840">
    <property type="protein sequence ID" value="KKK62766.1"/>
    <property type="molecule type" value="Genomic_DNA"/>
</dbReference>
<accession>A0A0F8ZS45</accession>
<dbReference type="PANTHER" id="PTHR42708">
    <property type="entry name" value="ATP/GTP-BINDING PROTEIN-RELATED"/>
    <property type="match status" value="1"/>
</dbReference>
<evidence type="ECO:0008006" key="4">
    <source>
        <dbReference type="Google" id="ProtNLM"/>
    </source>
</evidence>
<keyword evidence="2" id="KW-0342">GTP-binding</keyword>
<comment type="caution">
    <text evidence="3">The sequence shown here is derived from an EMBL/GenBank/DDBJ whole genome shotgun (WGS) entry which is preliminary data.</text>
</comment>
<evidence type="ECO:0000313" key="3">
    <source>
        <dbReference type="EMBL" id="KKK62766.1"/>
    </source>
</evidence>
<dbReference type="PANTHER" id="PTHR42708:SF1">
    <property type="entry name" value="GLIDING MOTILITY PROTEIN MGLA"/>
    <property type="match status" value="1"/>
</dbReference>
<dbReference type="GO" id="GO:0003924">
    <property type="term" value="F:GTPase activity"/>
    <property type="evidence" value="ECO:0007669"/>
    <property type="project" value="InterPro"/>
</dbReference>
<dbReference type="InterPro" id="IPR006689">
    <property type="entry name" value="Small_GTPase_ARF/SAR"/>
</dbReference>
<name>A0A0F8ZS45_9ZZZZ</name>
<dbReference type="Pfam" id="PF00025">
    <property type="entry name" value="Arf"/>
    <property type="match status" value="1"/>
</dbReference>
<dbReference type="SUPFAM" id="SSF52540">
    <property type="entry name" value="P-loop containing nucleoside triphosphate hydrolases"/>
    <property type="match status" value="1"/>
</dbReference>
<dbReference type="CDD" id="cd00882">
    <property type="entry name" value="Ras_like_GTPase"/>
    <property type="match status" value="1"/>
</dbReference>
<evidence type="ECO:0000256" key="1">
    <source>
        <dbReference type="ARBA" id="ARBA00022741"/>
    </source>
</evidence>
<dbReference type="AlphaFoldDB" id="A0A0F8ZS45"/>
<dbReference type="InterPro" id="IPR052705">
    <property type="entry name" value="Gliding_Motility_GTPase"/>
</dbReference>
<dbReference type="GO" id="GO:0005525">
    <property type="term" value="F:GTP binding"/>
    <property type="evidence" value="ECO:0007669"/>
    <property type="project" value="UniProtKB-KW"/>
</dbReference>
<gene>
    <name evidence="3" type="ORF">LCGC14_3001050</name>
</gene>
<keyword evidence="1" id="KW-0547">Nucleotide-binding</keyword>
<proteinExistence type="predicted"/>
<dbReference type="InterPro" id="IPR027417">
    <property type="entry name" value="P-loop_NTPase"/>
</dbReference>
<evidence type="ECO:0000256" key="2">
    <source>
        <dbReference type="ARBA" id="ARBA00023134"/>
    </source>
</evidence>
<protein>
    <recommendedName>
        <fullName evidence="4">Gliding-motility protein MglA</fullName>
    </recommendedName>
</protein>
<sequence>MIIDHIDKTISIKIVYFGPALSGKTTSIKTLFSHFGKDDQILSIESTLNRTLFFDYGVVSFQNQEWILKISVYTTTGQSFYLITRPITLKAVDGIIFVADSQKEVYDRNLISWNELLSYFRDAIDYLPILIAFNKQDLPDKFPPTKFLKQINFYKYKNIDSRYTIALNGEGVLGCFEDIIRLVLKKYYDHKLISSVN</sequence>